<evidence type="ECO:0000259" key="2">
    <source>
        <dbReference type="SMART" id="SM00359"/>
    </source>
</evidence>
<protein>
    <submittedName>
        <fullName evidence="4">RNA-guided pseudouridylation complex pseudouridine synthase subunit Cbf5</fullName>
        <ecNumber evidence="4">5.4.99.-</ecNumber>
    </submittedName>
</protein>
<accession>A0A8E7B0C6</accession>
<dbReference type="Pfam" id="PF01472">
    <property type="entry name" value="PUA"/>
    <property type="match status" value="1"/>
</dbReference>
<dbReference type="NCBIfam" id="TIGR00425">
    <property type="entry name" value="CBF5"/>
    <property type="match status" value="1"/>
</dbReference>
<dbReference type="InterPro" id="IPR002478">
    <property type="entry name" value="PUA"/>
</dbReference>
<dbReference type="GO" id="GO:0003723">
    <property type="term" value="F:RNA binding"/>
    <property type="evidence" value="ECO:0007669"/>
    <property type="project" value="InterPro"/>
</dbReference>
<dbReference type="GO" id="GO:0031120">
    <property type="term" value="P:snRNA pseudouridine synthesis"/>
    <property type="evidence" value="ECO:0007669"/>
    <property type="project" value="TreeGrafter"/>
</dbReference>
<dbReference type="InterPro" id="IPR002501">
    <property type="entry name" value="PsdUridine_synth_N"/>
</dbReference>
<dbReference type="SMART" id="SM00359">
    <property type="entry name" value="PUA"/>
    <property type="match status" value="1"/>
</dbReference>
<dbReference type="SUPFAM" id="SSF88697">
    <property type="entry name" value="PUA domain-like"/>
    <property type="match status" value="1"/>
</dbReference>
<dbReference type="NCBIfam" id="NF003280">
    <property type="entry name" value="PRK04270.1"/>
    <property type="match status" value="1"/>
</dbReference>
<evidence type="ECO:0000313" key="5">
    <source>
        <dbReference type="Proteomes" id="UP000680656"/>
    </source>
</evidence>
<sequence length="315" mass="34898">MNQQQHTLGNIAAHQGSIILIDKPRGPSSHQVAAWVREITGVSSVGHTGTLDPPVSGVLVILLGRAVRLTSILHQDDKEYIALLRLQGDVSDNDLKEVILHFTGRIYQRPPKRSAVKRALRIREIHELEMLDRNDRLVLLRVKCDSGTYIRSLCHHIGLACGVGGHMVELRRTRSGPFYEKDCVTLHALRDAVEQARTGDETALAQIIRSPLEALEGMPRIYMKESAADAICHGARLSSRGIMSFDKFQMEDLVVMMAGEDLIGIGEALMTSSRIVPGEKGLVVAPRLVLQDTGIYPAVWKTHTPREKSLKRTDC</sequence>
<dbReference type="InterPro" id="IPR012960">
    <property type="entry name" value="Dyskerin-like"/>
</dbReference>
<feature type="domain" description="PUA" evidence="2">
    <location>
        <begin position="219"/>
        <end position="291"/>
    </location>
</feature>
<dbReference type="GO" id="GO:0009982">
    <property type="term" value="F:pseudouridine synthase activity"/>
    <property type="evidence" value="ECO:0007669"/>
    <property type="project" value="InterPro"/>
</dbReference>
<reference evidence="4 5" key="1">
    <citation type="submission" date="2021-05" db="EMBL/GenBank/DDBJ databases">
        <title>A novel Methanospirillum isolate from a pyrite-forming mixed culture.</title>
        <authorList>
            <person name="Bunk B."/>
            <person name="Sproer C."/>
            <person name="Spring S."/>
            <person name="Pester M."/>
        </authorList>
    </citation>
    <scope>NUCLEOTIDE SEQUENCE [LARGE SCALE GENOMIC DNA]</scope>
    <source>
        <strain evidence="4 5">J.3.6.1-F.2.7.3</strain>
    </source>
</reference>
<feature type="domain" description="Dyskerin-like" evidence="3">
    <location>
        <begin position="1"/>
        <end position="33"/>
    </location>
</feature>
<dbReference type="InterPro" id="IPR036974">
    <property type="entry name" value="PUA_sf"/>
</dbReference>
<dbReference type="GeneID" id="65567310"/>
<dbReference type="Proteomes" id="UP000680656">
    <property type="component" value="Chromosome"/>
</dbReference>
<dbReference type="GO" id="GO:0031118">
    <property type="term" value="P:rRNA pseudouridine synthesis"/>
    <property type="evidence" value="ECO:0007669"/>
    <property type="project" value="TreeGrafter"/>
</dbReference>
<dbReference type="SMART" id="SM01136">
    <property type="entry name" value="DKCLD"/>
    <property type="match status" value="1"/>
</dbReference>
<gene>
    <name evidence="4" type="ORF">KHC33_15760</name>
</gene>
<evidence type="ECO:0000313" key="4">
    <source>
        <dbReference type="EMBL" id="QVV88751.1"/>
    </source>
</evidence>
<dbReference type="SUPFAM" id="SSF55120">
    <property type="entry name" value="Pseudouridine synthase"/>
    <property type="match status" value="1"/>
</dbReference>
<dbReference type="InterPro" id="IPR032819">
    <property type="entry name" value="TruB_C"/>
</dbReference>
<dbReference type="EC" id="5.4.99.-" evidence="4"/>
<dbReference type="InterPro" id="IPR020103">
    <property type="entry name" value="PsdUridine_synth_cat_dom_sf"/>
</dbReference>
<dbReference type="KEGG" id="mrtj:KHC33_15760"/>
<dbReference type="Gene3D" id="3.30.2350.10">
    <property type="entry name" value="Pseudouridine synthase"/>
    <property type="match status" value="1"/>
</dbReference>
<dbReference type="EMBL" id="CP075546">
    <property type="protein sequence ID" value="QVV88751.1"/>
    <property type="molecule type" value="Genomic_DNA"/>
</dbReference>
<keyword evidence="1 4" id="KW-0413">Isomerase</keyword>
<dbReference type="PANTHER" id="PTHR23127:SF0">
    <property type="entry name" value="H_ACA RIBONUCLEOPROTEIN COMPLEX SUBUNIT DKC1"/>
    <property type="match status" value="1"/>
</dbReference>
<evidence type="ECO:0000256" key="1">
    <source>
        <dbReference type="ARBA" id="ARBA00023235"/>
    </source>
</evidence>
<keyword evidence="5" id="KW-1185">Reference proteome</keyword>
<proteinExistence type="predicted"/>
<dbReference type="InterPro" id="IPR015947">
    <property type="entry name" value="PUA-like_sf"/>
</dbReference>
<organism evidence="4 5">
    <name type="scientific">Methanospirillum purgamenti</name>
    <dbReference type="NCBI Taxonomy" id="2834276"/>
    <lineage>
        <taxon>Archaea</taxon>
        <taxon>Methanobacteriati</taxon>
        <taxon>Methanobacteriota</taxon>
        <taxon>Stenosarchaea group</taxon>
        <taxon>Methanomicrobia</taxon>
        <taxon>Methanomicrobiales</taxon>
        <taxon>Methanospirillaceae</taxon>
        <taxon>Methanospirillum</taxon>
    </lineage>
</organism>
<dbReference type="PROSITE" id="PS50890">
    <property type="entry name" value="PUA"/>
    <property type="match status" value="1"/>
</dbReference>
<dbReference type="PANTHER" id="PTHR23127">
    <property type="entry name" value="CENTROMERE/MICROTUBULE BINDING PROTEIN CBF5"/>
    <property type="match status" value="1"/>
</dbReference>
<name>A0A8E7B0C6_9EURY</name>
<dbReference type="RefSeq" id="WP_214419554.1">
    <property type="nucleotide sequence ID" value="NZ_CP075546.1"/>
</dbReference>
<dbReference type="AlphaFoldDB" id="A0A8E7B0C6"/>
<dbReference type="GO" id="GO:0000495">
    <property type="term" value="P:box H/ACA sno(s)RNA 3'-end processing"/>
    <property type="evidence" value="ECO:0007669"/>
    <property type="project" value="TreeGrafter"/>
</dbReference>
<evidence type="ECO:0000259" key="3">
    <source>
        <dbReference type="SMART" id="SM01136"/>
    </source>
</evidence>
<dbReference type="GO" id="GO:1990481">
    <property type="term" value="P:mRNA pseudouridine synthesis"/>
    <property type="evidence" value="ECO:0007669"/>
    <property type="project" value="TreeGrafter"/>
</dbReference>
<dbReference type="Gene3D" id="2.30.130.10">
    <property type="entry name" value="PUA domain"/>
    <property type="match status" value="1"/>
</dbReference>
<dbReference type="Pfam" id="PF01509">
    <property type="entry name" value="TruB_N"/>
    <property type="match status" value="1"/>
</dbReference>
<dbReference type="Pfam" id="PF16198">
    <property type="entry name" value="TruB_C_2"/>
    <property type="match status" value="1"/>
</dbReference>
<dbReference type="InterPro" id="IPR004802">
    <property type="entry name" value="tRNA_PsdUridine_synth_B_fam"/>
</dbReference>